<keyword evidence="6" id="KW-1185">Reference proteome</keyword>
<dbReference type="AlphaFoldDB" id="A0A1P9X0I1"/>
<dbReference type="Gene3D" id="3.40.50.300">
    <property type="entry name" value="P-loop containing nucleotide triphosphate hydrolases"/>
    <property type="match status" value="1"/>
</dbReference>
<dbReference type="PROSITE" id="PS50005">
    <property type="entry name" value="TPR"/>
    <property type="match status" value="1"/>
</dbReference>
<organism evidence="5 6">
    <name type="scientific">Spirosoma montaniterrae</name>
    <dbReference type="NCBI Taxonomy" id="1178516"/>
    <lineage>
        <taxon>Bacteria</taxon>
        <taxon>Pseudomonadati</taxon>
        <taxon>Bacteroidota</taxon>
        <taxon>Cytophagia</taxon>
        <taxon>Cytophagales</taxon>
        <taxon>Cytophagaceae</taxon>
        <taxon>Spirosoma</taxon>
    </lineage>
</organism>
<dbReference type="EMBL" id="CP014263">
    <property type="protein sequence ID" value="AQG81108.1"/>
    <property type="molecule type" value="Genomic_DNA"/>
</dbReference>
<sequence>MDPLTIGLVTQCLTTTKIAECLIGNWLGKGSDQLLSKAGKVIYERLRTQTQPVNHDIHRAVREAHLNATLVICEHLLRNKYNVADRLFHFPAWDLKEVISYLKKQRKQLSDVKFALPDNPAVTEYELLLQPKGVPASERLAELQLQVRKGMLQELEQANLGIEDDLRTAILTGWTDKGQSMDWFELLCAFFAESLKTNTRLQSVVQTNLLQDVKELLLTVKANVPQISISPEQLTDLAAQLGKAMQPIVDRFDEVMSRLDDMLITLERIENKVDTVQIGVGQANESLTDIREKVDKLLPTSPARQKYLNTFAHYDLTNLVGRTDELSQIDAHFARHDMLLLRGMGGIGKTTLAKAYMARSRDGYDHLAYVEIVGTIADSILIQLGNSPDVAFTPNLADSTDDKFKALIDTLGRIPNLLLVLDNANDADDLRLRQRALESLAGRVLITGRARPQTFVQERKVQEIKKLTPADALQLFKNLYPIPLTDAEDELVKTILEKAFYHPKLIEVLAKAAYANSWLQLTDLRAIVEQKEYRHEAINYPVEVDDQTKAIYRILLDLFDTDRLSDDAQQLLRYFAVLPTIDVPITHLATILRANTPAEQQQLQTSLQELTRLGWLDDTNNRYFAMHGLVQWTMRERLQPTATNCERLLDGMADALYTEPTENPLDKQVYLPYTAEWLTLFANEKNEILARFFNNLARFFNNIAATYRALGQHDERLAYNQNALAIFEAVLPTNHPDLAQSINNIAEAYGALGQQDKRLEYNLKALAIREAVLPANHPDLAQSFNNIAATYYYTGDLGKALDYMQKALTIWERVLPAEHPDLLSSRKSLAVIEQAIEERNKNAG</sequence>
<evidence type="ECO:0000256" key="2">
    <source>
        <dbReference type="ARBA" id="ARBA00022803"/>
    </source>
</evidence>
<protein>
    <recommendedName>
        <fullName evidence="4">Orc1-like AAA ATPase domain-containing protein</fullName>
    </recommendedName>
</protein>
<evidence type="ECO:0000256" key="3">
    <source>
        <dbReference type="PROSITE-ProRule" id="PRU00339"/>
    </source>
</evidence>
<dbReference type="RefSeq" id="WP_077132571.1">
    <property type="nucleotide sequence ID" value="NZ_CP014263.1"/>
</dbReference>
<dbReference type="Gene3D" id="1.25.40.10">
    <property type="entry name" value="Tetratricopeptide repeat domain"/>
    <property type="match status" value="1"/>
</dbReference>
<feature type="domain" description="Orc1-like AAA ATPase" evidence="4">
    <location>
        <begin position="318"/>
        <end position="432"/>
    </location>
</feature>
<dbReference type="PANTHER" id="PTHR45641">
    <property type="entry name" value="TETRATRICOPEPTIDE REPEAT PROTEIN (AFU_ORTHOLOGUE AFUA_6G03870)"/>
    <property type="match status" value="1"/>
</dbReference>
<dbReference type="Proteomes" id="UP000187941">
    <property type="component" value="Chromosome"/>
</dbReference>
<dbReference type="Pfam" id="PF13191">
    <property type="entry name" value="AAA_16"/>
    <property type="match status" value="1"/>
</dbReference>
<dbReference type="SMART" id="SM00028">
    <property type="entry name" value="TPR"/>
    <property type="match status" value="3"/>
</dbReference>
<dbReference type="OrthoDB" id="940757at2"/>
<dbReference type="SUPFAM" id="SSF48452">
    <property type="entry name" value="TPR-like"/>
    <property type="match status" value="1"/>
</dbReference>
<dbReference type="InterPro" id="IPR041664">
    <property type="entry name" value="AAA_16"/>
</dbReference>
<reference evidence="5 6" key="1">
    <citation type="submission" date="2016-01" db="EMBL/GenBank/DDBJ databases">
        <authorList>
            <person name="Oliw E.H."/>
        </authorList>
    </citation>
    <scope>NUCLEOTIDE SEQUENCE [LARGE SCALE GENOMIC DNA]</scope>
    <source>
        <strain evidence="5 6">DY10</strain>
    </source>
</reference>
<dbReference type="InterPro" id="IPR019734">
    <property type="entry name" value="TPR_rpt"/>
</dbReference>
<dbReference type="InterPro" id="IPR027417">
    <property type="entry name" value="P-loop_NTPase"/>
</dbReference>
<evidence type="ECO:0000256" key="1">
    <source>
        <dbReference type="ARBA" id="ARBA00022737"/>
    </source>
</evidence>
<evidence type="ECO:0000313" key="6">
    <source>
        <dbReference type="Proteomes" id="UP000187941"/>
    </source>
</evidence>
<keyword evidence="2 3" id="KW-0802">TPR repeat</keyword>
<name>A0A1P9X0I1_9BACT</name>
<gene>
    <name evidence="5" type="ORF">AWR27_18340</name>
</gene>
<dbReference type="STRING" id="1178516.AWR27_18340"/>
<evidence type="ECO:0000259" key="4">
    <source>
        <dbReference type="Pfam" id="PF13191"/>
    </source>
</evidence>
<dbReference type="SUPFAM" id="SSF52540">
    <property type="entry name" value="P-loop containing nucleoside triphosphate hydrolases"/>
    <property type="match status" value="1"/>
</dbReference>
<evidence type="ECO:0000313" key="5">
    <source>
        <dbReference type="EMBL" id="AQG81108.1"/>
    </source>
</evidence>
<proteinExistence type="predicted"/>
<dbReference type="Pfam" id="PF13424">
    <property type="entry name" value="TPR_12"/>
    <property type="match status" value="1"/>
</dbReference>
<keyword evidence="1" id="KW-0677">Repeat</keyword>
<accession>A0A1P9X0I1</accession>
<dbReference type="InterPro" id="IPR011990">
    <property type="entry name" value="TPR-like_helical_dom_sf"/>
</dbReference>
<dbReference type="PANTHER" id="PTHR45641:SF19">
    <property type="entry name" value="NEPHROCYSTIN-3"/>
    <property type="match status" value="1"/>
</dbReference>
<dbReference type="KEGG" id="smon:AWR27_18340"/>
<feature type="repeat" description="TPR" evidence="3">
    <location>
        <begin position="781"/>
        <end position="814"/>
    </location>
</feature>
<dbReference type="Pfam" id="PF13374">
    <property type="entry name" value="TPR_10"/>
    <property type="match status" value="1"/>
</dbReference>